<dbReference type="InterPro" id="IPR017932">
    <property type="entry name" value="GATase_2_dom"/>
</dbReference>
<keyword evidence="6 10" id="KW-0032">Aminotransferase</keyword>
<evidence type="ECO:0000256" key="5">
    <source>
        <dbReference type="ARBA" id="ARBA00022490"/>
    </source>
</evidence>
<evidence type="ECO:0000256" key="3">
    <source>
        <dbReference type="ARBA" id="ARBA00012916"/>
    </source>
</evidence>
<comment type="catalytic activity">
    <reaction evidence="1 10">
        <text>D-fructose 6-phosphate + L-glutamine = D-glucosamine 6-phosphate + L-glutamate</text>
        <dbReference type="Rhea" id="RHEA:13237"/>
        <dbReference type="ChEBI" id="CHEBI:29985"/>
        <dbReference type="ChEBI" id="CHEBI:58359"/>
        <dbReference type="ChEBI" id="CHEBI:58725"/>
        <dbReference type="ChEBI" id="CHEBI:61527"/>
        <dbReference type="EC" id="2.6.1.16"/>
    </reaction>
</comment>
<dbReference type="InterPro" id="IPR047084">
    <property type="entry name" value="GFAT_N"/>
</dbReference>
<dbReference type="GO" id="GO:0006002">
    <property type="term" value="P:fructose 6-phosphate metabolic process"/>
    <property type="evidence" value="ECO:0007669"/>
    <property type="project" value="TreeGrafter"/>
</dbReference>
<dbReference type="InterPro" id="IPR035466">
    <property type="entry name" value="GlmS/AgaS_SIS"/>
</dbReference>
<keyword evidence="5 10" id="KW-0963">Cytoplasm</keyword>
<comment type="function">
    <text evidence="10">Catalyzes the first step in hexosamine metabolism, converting fructose-6P into glucosamine-6P using glutamine as a nitrogen source.</text>
</comment>
<dbReference type="NCBIfam" id="TIGR01135">
    <property type="entry name" value="glmS"/>
    <property type="match status" value="1"/>
</dbReference>
<feature type="active site" description="For Fru-6P isomerization activity" evidence="10">
    <location>
        <position position="594"/>
    </location>
</feature>
<evidence type="ECO:0000313" key="14">
    <source>
        <dbReference type="Proteomes" id="UP000230564"/>
    </source>
</evidence>
<reference evidence="13 14" key="1">
    <citation type="submission" date="2017-09" db="EMBL/GenBank/DDBJ databases">
        <title>Depth-based differentiation of microbial function through sediment-hosted aquifers and enrichment of novel symbionts in the deep terrestrial subsurface.</title>
        <authorList>
            <person name="Probst A.J."/>
            <person name="Ladd B."/>
            <person name="Jarett J.K."/>
            <person name="Geller-Mcgrath D.E."/>
            <person name="Sieber C.M."/>
            <person name="Emerson J.B."/>
            <person name="Anantharaman K."/>
            <person name="Thomas B.C."/>
            <person name="Malmstrom R."/>
            <person name="Stieglmeier M."/>
            <person name="Klingl A."/>
            <person name="Woyke T."/>
            <person name="Ryan C.M."/>
            <person name="Banfield J.F."/>
        </authorList>
    </citation>
    <scope>NUCLEOTIDE SEQUENCE [LARGE SCALE GENOMIC DNA]</scope>
    <source>
        <strain evidence="13">CG11_big_fil_rev_8_21_14_0_20_36_20</strain>
    </source>
</reference>
<dbReference type="CDD" id="cd05009">
    <property type="entry name" value="SIS_GlmS_GlmD_2"/>
    <property type="match status" value="1"/>
</dbReference>
<dbReference type="Gene3D" id="3.60.20.10">
    <property type="entry name" value="Glutamine Phosphoribosylpyrophosphate, subunit 1, domain 1"/>
    <property type="match status" value="1"/>
</dbReference>
<comment type="subcellular location">
    <subcellularLocation>
        <location evidence="2 10">Cytoplasm</location>
    </subcellularLocation>
</comment>
<evidence type="ECO:0000313" key="13">
    <source>
        <dbReference type="EMBL" id="PIR07331.1"/>
    </source>
</evidence>
<feature type="domain" description="Glutamine amidotransferase type-2" evidence="11">
    <location>
        <begin position="2"/>
        <end position="216"/>
    </location>
</feature>
<dbReference type="GO" id="GO:0005829">
    <property type="term" value="C:cytosol"/>
    <property type="evidence" value="ECO:0007669"/>
    <property type="project" value="TreeGrafter"/>
</dbReference>
<dbReference type="SUPFAM" id="SSF53697">
    <property type="entry name" value="SIS domain"/>
    <property type="match status" value="1"/>
</dbReference>
<dbReference type="Proteomes" id="UP000230564">
    <property type="component" value="Unassembled WGS sequence"/>
</dbReference>
<dbReference type="AlphaFoldDB" id="A0A2H0NEL2"/>
<evidence type="ECO:0000259" key="12">
    <source>
        <dbReference type="PROSITE" id="PS51464"/>
    </source>
</evidence>
<dbReference type="InterPro" id="IPR005855">
    <property type="entry name" value="GFAT"/>
</dbReference>
<dbReference type="GO" id="GO:0004360">
    <property type="term" value="F:glutamine-fructose-6-phosphate transaminase (isomerizing) activity"/>
    <property type="evidence" value="ECO:0007669"/>
    <property type="project" value="UniProtKB-UniRule"/>
</dbReference>
<dbReference type="GO" id="GO:0006047">
    <property type="term" value="P:UDP-N-acetylglucosamine metabolic process"/>
    <property type="evidence" value="ECO:0007669"/>
    <property type="project" value="TreeGrafter"/>
</dbReference>
<dbReference type="CDD" id="cd00714">
    <property type="entry name" value="GFAT"/>
    <property type="match status" value="1"/>
</dbReference>
<evidence type="ECO:0000256" key="8">
    <source>
        <dbReference type="ARBA" id="ARBA00022737"/>
    </source>
</evidence>
<dbReference type="Pfam" id="PF13522">
    <property type="entry name" value="GATase_6"/>
    <property type="match status" value="1"/>
</dbReference>
<dbReference type="EC" id="2.6.1.16" evidence="3 10"/>
<dbReference type="GO" id="GO:0006487">
    <property type="term" value="P:protein N-linked glycosylation"/>
    <property type="evidence" value="ECO:0007669"/>
    <property type="project" value="TreeGrafter"/>
</dbReference>
<dbReference type="InterPro" id="IPR029055">
    <property type="entry name" value="Ntn_hydrolases_N"/>
</dbReference>
<dbReference type="GO" id="GO:0097367">
    <property type="term" value="F:carbohydrate derivative binding"/>
    <property type="evidence" value="ECO:0007669"/>
    <property type="project" value="InterPro"/>
</dbReference>
<dbReference type="InterPro" id="IPR035490">
    <property type="entry name" value="GlmS/FrlB_SIS"/>
</dbReference>
<dbReference type="InterPro" id="IPR001347">
    <property type="entry name" value="SIS_dom"/>
</dbReference>
<accession>A0A2H0NEL2</accession>
<feature type="domain" description="SIS" evidence="12">
    <location>
        <begin position="448"/>
        <end position="589"/>
    </location>
</feature>
<keyword evidence="8" id="KW-0677">Repeat</keyword>
<dbReference type="PANTHER" id="PTHR10937:SF0">
    <property type="entry name" value="GLUTAMINE--FRUCTOSE-6-PHOSPHATE TRANSAMINASE (ISOMERIZING)"/>
    <property type="match status" value="1"/>
</dbReference>
<gene>
    <name evidence="10 13" type="primary">glmS</name>
    <name evidence="13" type="ORF">COV55_00130</name>
</gene>
<dbReference type="SUPFAM" id="SSF56235">
    <property type="entry name" value="N-terminal nucleophile aminohydrolases (Ntn hydrolases)"/>
    <property type="match status" value="1"/>
</dbReference>
<dbReference type="InterPro" id="IPR046348">
    <property type="entry name" value="SIS_dom_sf"/>
</dbReference>
<dbReference type="Gene3D" id="3.40.50.10490">
    <property type="entry name" value="Glucose-6-phosphate isomerase like protein, domain 1"/>
    <property type="match status" value="2"/>
</dbReference>
<evidence type="ECO:0000256" key="1">
    <source>
        <dbReference type="ARBA" id="ARBA00001031"/>
    </source>
</evidence>
<evidence type="ECO:0000256" key="4">
    <source>
        <dbReference type="ARBA" id="ARBA00016090"/>
    </source>
</evidence>
<evidence type="ECO:0000256" key="6">
    <source>
        <dbReference type="ARBA" id="ARBA00022576"/>
    </source>
</evidence>
<dbReference type="EMBL" id="PCWQ01000004">
    <property type="protein sequence ID" value="PIR07331.1"/>
    <property type="molecule type" value="Genomic_DNA"/>
</dbReference>
<feature type="domain" description="SIS" evidence="12">
    <location>
        <begin position="279"/>
        <end position="418"/>
    </location>
</feature>
<feature type="active site" description="Nucleophile; for GATase activity" evidence="10">
    <location>
        <position position="2"/>
    </location>
</feature>
<evidence type="ECO:0000256" key="7">
    <source>
        <dbReference type="ARBA" id="ARBA00022679"/>
    </source>
</evidence>
<protein>
    <recommendedName>
        <fullName evidence="4 10">Glutamine--fructose-6-phosphate aminotransferase [isomerizing]</fullName>
        <ecNumber evidence="3 10">2.6.1.16</ecNumber>
    </recommendedName>
    <alternativeName>
        <fullName evidence="10">D-fructose-6-phosphate amidotransferase</fullName>
    </alternativeName>
    <alternativeName>
        <fullName evidence="10">GFAT</fullName>
    </alternativeName>
    <alternativeName>
        <fullName evidence="10">Glucosamine-6-phosphate synthase</fullName>
    </alternativeName>
    <alternativeName>
        <fullName evidence="10">Hexosephosphate aminotransferase</fullName>
    </alternativeName>
    <alternativeName>
        <fullName evidence="10">L-glutamine--D-fructose-6-phosphate amidotransferase</fullName>
    </alternativeName>
</protein>
<dbReference type="NCBIfam" id="NF001484">
    <property type="entry name" value="PRK00331.1"/>
    <property type="match status" value="1"/>
</dbReference>
<name>A0A2H0NEL2_9BACT</name>
<organism evidence="13 14">
    <name type="scientific">Candidatus Komeilibacteria bacterium CG11_big_fil_rev_8_21_14_0_20_36_20</name>
    <dbReference type="NCBI Taxonomy" id="1974477"/>
    <lineage>
        <taxon>Bacteria</taxon>
        <taxon>Candidatus Komeiliibacteriota</taxon>
    </lineage>
</organism>
<dbReference type="CDD" id="cd05008">
    <property type="entry name" value="SIS_GlmS_GlmD_1"/>
    <property type="match status" value="1"/>
</dbReference>
<dbReference type="PANTHER" id="PTHR10937">
    <property type="entry name" value="GLUCOSAMINE--FRUCTOSE-6-PHOSPHATE AMINOTRANSFERASE, ISOMERIZING"/>
    <property type="match status" value="1"/>
</dbReference>
<dbReference type="Pfam" id="PF01380">
    <property type="entry name" value="SIS"/>
    <property type="match status" value="2"/>
</dbReference>
<comment type="caution">
    <text evidence="13">The sequence shown here is derived from an EMBL/GenBank/DDBJ whole genome shotgun (WGS) entry which is preliminary data.</text>
</comment>
<feature type="initiator methionine" description="Removed" evidence="10">
    <location>
        <position position="1"/>
    </location>
</feature>
<comment type="subunit">
    <text evidence="10">Homodimer.</text>
</comment>
<dbReference type="FunFam" id="3.60.20.10:FF:000006">
    <property type="entry name" value="Glutamine--fructose-6-phosphate aminotransferase [isomerizing]"/>
    <property type="match status" value="1"/>
</dbReference>
<evidence type="ECO:0000256" key="9">
    <source>
        <dbReference type="ARBA" id="ARBA00022962"/>
    </source>
</evidence>
<dbReference type="HAMAP" id="MF_00164">
    <property type="entry name" value="GlmS"/>
    <property type="match status" value="1"/>
</dbReference>
<keyword evidence="9" id="KW-0315">Glutamine amidotransferase</keyword>
<dbReference type="PROSITE" id="PS51464">
    <property type="entry name" value="SIS"/>
    <property type="match status" value="2"/>
</dbReference>
<sequence>MCGIIGYIGQKNSTPFLIEGLKKLEYRGYDSAGLCVLKNKKLYTLKKKGKIAELEKDQRLKNISGLIGIAHTRWATHGEPNERNAHPHFDCHKNIAIAHNGIIENHTALKKILTKEGHRIISQTDSEIFAHLIEKFYQGNLEKAVSQTLKLVDGSYGLVVIHQQENKIIAARKGSPLIIGVGQNEMLVASDTAALLAHTKKVIYLDDEEMAIISKDKYSIKNLDGQRLNKQIEEIKWTVAQMEKKGFKHFMLKEIFEQPQSVTETIRGRIKNNKIKISIGFNLESIERIIITACGTSWHAALIGKYLLEQLAQIPTEVDYASEFRYRQPLIRKNNLMIAISQSGETADTLAALREAKKNQAKTLGIINVVGSTISREVDSGIYLYAGPEIGVASTKAFTSQVSALILLSLYLRQKQNLPLDKKILVDLKKIPEKIKEVLQVDRQIKKIAFAFKDARNFLYLGRGINFPVALEGALKLKEISYIHAEGYPAAEMKHGPIALIDSQMPVVFIAPKNALSSKIISNMQEVKARAGKIIAVTDYPDKEIKKVAEYIIKVPSINNYLSPIINSIPLQLLAYHIADLKNINVDKPRNLAKSVTVE</sequence>
<proteinExistence type="inferred from homology"/>
<evidence type="ECO:0000256" key="2">
    <source>
        <dbReference type="ARBA" id="ARBA00004496"/>
    </source>
</evidence>
<dbReference type="PROSITE" id="PS51278">
    <property type="entry name" value="GATASE_TYPE_2"/>
    <property type="match status" value="1"/>
</dbReference>
<evidence type="ECO:0000259" key="11">
    <source>
        <dbReference type="PROSITE" id="PS51278"/>
    </source>
</evidence>
<keyword evidence="7 10" id="KW-0808">Transferase</keyword>
<dbReference type="FunFam" id="3.40.50.10490:FF:000001">
    <property type="entry name" value="Glutamine--fructose-6-phosphate aminotransferase [isomerizing]"/>
    <property type="match status" value="1"/>
</dbReference>
<dbReference type="GO" id="GO:0005975">
    <property type="term" value="P:carbohydrate metabolic process"/>
    <property type="evidence" value="ECO:0007669"/>
    <property type="project" value="UniProtKB-UniRule"/>
</dbReference>
<evidence type="ECO:0000256" key="10">
    <source>
        <dbReference type="HAMAP-Rule" id="MF_00164"/>
    </source>
</evidence>